<organism evidence="2 3">
    <name type="scientific">Capnocytophaga cynodegmi</name>
    <dbReference type="NCBI Taxonomy" id="28189"/>
    <lineage>
        <taxon>Bacteria</taxon>
        <taxon>Pseudomonadati</taxon>
        <taxon>Bacteroidota</taxon>
        <taxon>Flavobacteriia</taxon>
        <taxon>Flavobacteriales</taxon>
        <taxon>Flavobacteriaceae</taxon>
        <taxon>Capnocytophaga</taxon>
    </lineage>
</organism>
<protein>
    <recommendedName>
        <fullName evidence="4">DUF2141 domain-containing protein</fullName>
    </recommendedName>
</protein>
<name>A0A0B7H232_9FLAO</name>
<dbReference type="InterPro" id="IPR018673">
    <property type="entry name" value="DUF2141"/>
</dbReference>
<feature type="chain" id="PRO_5002117007" description="DUF2141 domain-containing protein" evidence="1">
    <location>
        <begin position="23"/>
        <end position="141"/>
    </location>
</feature>
<sequence length="141" mass="16160">MKNKLIYLLASPLILLCSELSAQSSLTVNLNNLKTDTGFVEIGLFNKAKGFLKENHHFRKKRVKVTKKKMSYTFTDIPNGDYAIAVYHDENANGVTDKNFWGIPQERYGFSNNFRPKLSAPTFEQVKFFIKGDEDIYISLI</sequence>
<accession>A0A0B7H232</accession>
<reference evidence="3" key="1">
    <citation type="submission" date="2015-01" db="EMBL/GenBank/DDBJ databases">
        <authorList>
            <person name="MANFREDI Pablo"/>
        </authorList>
    </citation>
    <scope>NUCLEOTIDE SEQUENCE [LARGE SCALE GENOMIC DNA]</scope>
    <source>
        <strain evidence="3">Ccyn2B</strain>
    </source>
</reference>
<evidence type="ECO:0000313" key="3">
    <source>
        <dbReference type="Proteomes" id="UP000038055"/>
    </source>
</evidence>
<dbReference type="Proteomes" id="UP000038055">
    <property type="component" value="Unassembled WGS sequence"/>
</dbReference>
<proteinExistence type="predicted"/>
<dbReference type="RefSeq" id="WP_041989871.1">
    <property type="nucleotide sequence ID" value="NZ_CDOD01000003.1"/>
</dbReference>
<evidence type="ECO:0000256" key="1">
    <source>
        <dbReference type="SAM" id="SignalP"/>
    </source>
</evidence>
<feature type="signal peptide" evidence="1">
    <location>
        <begin position="1"/>
        <end position="22"/>
    </location>
</feature>
<dbReference type="AlphaFoldDB" id="A0A0B7H232"/>
<evidence type="ECO:0000313" key="2">
    <source>
        <dbReference type="EMBL" id="CEN32604.1"/>
    </source>
</evidence>
<dbReference type="EMBL" id="CDOD01000003">
    <property type="protein sequence ID" value="CEN32604.1"/>
    <property type="molecule type" value="Genomic_DNA"/>
</dbReference>
<keyword evidence="1" id="KW-0732">Signal</keyword>
<keyword evidence="3" id="KW-1185">Reference proteome</keyword>
<dbReference type="Pfam" id="PF09912">
    <property type="entry name" value="DUF2141"/>
    <property type="match status" value="1"/>
</dbReference>
<gene>
    <name evidence="2" type="ORF">CCYN2B_110123</name>
</gene>
<evidence type="ECO:0008006" key="4">
    <source>
        <dbReference type="Google" id="ProtNLM"/>
    </source>
</evidence>